<dbReference type="AlphaFoldDB" id="L0AYD4"/>
<dbReference type="GO" id="GO:0005684">
    <property type="term" value="C:U2-type spliceosomal complex"/>
    <property type="evidence" value="ECO:0007669"/>
    <property type="project" value="TreeGrafter"/>
</dbReference>
<dbReference type="eggNOG" id="ENOG502RWJ5">
    <property type="taxonomic scope" value="Eukaryota"/>
</dbReference>
<dbReference type="KEGG" id="beq:BEWA_034600"/>
<evidence type="ECO:0000313" key="2">
    <source>
        <dbReference type="Proteomes" id="UP000031512"/>
    </source>
</evidence>
<dbReference type="PANTHER" id="PTHR31551:SF1">
    <property type="entry name" value="COILED-COIL DOMAIN-CONTAINING PROTEIN 12"/>
    <property type="match status" value="1"/>
</dbReference>
<dbReference type="VEuPathDB" id="PiroplasmaDB:BEWA_034600"/>
<accession>L0AYD4</accession>
<name>L0AYD4_THEEQ</name>
<dbReference type="Proteomes" id="UP000031512">
    <property type="component" value="Chromosome 1"/>
</dbReference>
<protein>
    <submittedName>
        <fullName evidence="1">Uncharacterized protein</fullName>
    </submittedName>
</protein>
<dbReference type="STRING" id="1537102.L0AYD4"/>
<dbReference type="PANTHER" id="PTHR31551">
    <property type="entry name" value="PRE-MRNA-SPLICING FACTOR CWF18"/>
    <property type="match status" value="1"/>
</dbReference>
<dbReference type="InterPro" id="IPR013169">
    <property type="entry name" value="mRNA_splic_Cwf18-like"/>
</dbReference>
<dbReference type="GeneID" id="15803705"/>
<dbReference type="Pfam" id="PF08315">
    <property type="entry name" value="cwf18"/>
    <property type="match status" value="1"/>
</dbReference>
<proteinExistence type="predicted"/>
<reference evidence="1 2" key="1">
    <citation type="journal article" date="2012" name="BMC Genomics">
        <title>Comparative genomic analysis and phylogenetic position of Theileria equi.</title>
        <authorList>
            <person name="Kappmeyer L.S."/>
            <person name="Thiagarajan M."/>
            <person name="Herndon D.R."/>
            <person name="Ramsay J.D."/>
            <person name="Caler E."/>
            <person name="Djikeng A."/>
            <person name="Gillespie J.J."/>
            <person name="Lau A.O."/>
            <person name="Roalson E.H."/>
            <person name="Silva J.C."/>
            <person name="Silva M.G."/>
            <person name="Suarez C.E."/>
            <person name="Ueti M.W."/>
            <person name="Nene V.M."/>
            <person name="Mealey R.H."/>
            <person name="Knowles D.P."/>
            <person name="Brayton K.A."/>
        </authorList>
    </citation>
    <scope>NUCLEOTIDE SEQUENCE [LARGE SCALE GENOMIC DNA]</scope>
    <source>
        <strain evidence="1 2">WA</strain>
    </source>
</reference>
<organism evidence="1 2">
    <name type="scientific">Theileria equi strain WA</name>
    <dbReference type="NCBI Taxonomy" id="1537102"/>
    <lineage>
        <taxon>Eukaryota</taxon>
        <taxon>Sar</taxon>
        <taxon>Alveolata</taxon>
        <taxon>Apicomplexa</taxon>
        <taxon>Aconoidasida</taxon>
        <taxon>Piroplasmida</taxon>
        <taxon>Theileriidae</taxon>
        <taxon>Theileria</taxon>
    </lineage>
</organism>
<dbReference type="OrthoDB" id="363869at2759"/>
<sequence>MEDLKEKSSDGSLHGVKFRYYIPKDENLRKLYKNSLEDYSEIETTVDAQIDECIQNYESEDALSLVRPSRQNWDIKRELNRKRQILSAKTDLAILKLLHENKNKDQVLIQHMAQAEPEDSDDMELE</sequence>
<dbReference type="GO" id="GO:0071014">
    <property type="term" value="C:post-mRNA release spliceosomal complex"/>
    <property type="evidence" value="ECO:0007669"/>
    <property type="project" value="TreeGrafter"/>
</dbReference>
<keyword evidence="2" id="KW-1185">Reference proteome</keyword>
<evidence type="ECO:0000313" key="1">
    <source>
        <dbReference type="EMBL" id="AFZ80602.1"/>
    </source>
</evidence>
<dbReference type="EMBL" id="CP001669">
    <property type="protein sequence ID" value="AFZ80602.1"/>
    <property type="molecule type" value="Genomic_DNA"/>
</dbReference>
<dbReference type="RefSeq" id="XP_004830268.1">
    <property type="nucleotide sequence ID" value="XM_004830211.1"/>
</dbReference>
<gene>
    <name evidence="1" type="ORF">BEWA_034600</name>
</gene>